<gene>
    <name evidence="6" type="primary">LOC101859928</name>
</gene>
<dbReference type="InterPro" id="IPR015943">
    <property type="entry name" value="WD40/YVTN_repeat-like_dom_sf"/>
</dbReference>
<organism evidence="5 6">
    <name type="scientific">Aplysia californica</name>
    <name type="common">California sea hare</name>
    <dbReference type="NCBI Taxonomy" id="6500"/>
    <lineage>
        <taxon>Eukaryota</taxon>
        <taxon>Metazoa</taxon>
        <taxon>Spiralia</taxon>
        <taxon>Lophotrochozoa</taxon>
        <taxon>Mollusca</taxon>
        <taxon>Gastropoda</taxon>
        <taxon>Heterobranchia</taxon>
        <taxon>Euthyneura</taxon>
        <taxon>Tectipleura</taxon>
        <taxon>Aplysiida</taxon>
        <taxon>Aplysioidea</taxon>
        <taxon>Aplysiidae</taxon>
        <taxon>Aplysia</taxon>
    </lineage>
</organism>
<keyword evidence="2" id="KW-0677">Repeat</keyword>
<dbReference type="InterPro" id="IPR052818">
    <property type="entry name" value="NEDD1_Spindle_Assembly"/>
</dbReference>
<dbReference type="Proteomes" id="UP000694888">
    <property type="component" value="Unplaced"/>
</dbReference>
<accession>A0ABM0JLP8</accession>
<sequence>MYLASSGVGVKIWDIGTSTLKEEFTPFDGCVSDMSWSHNGKLIAACSSTNNTVHLGLTKSGLSVPSESFSLPAGCISLDFNSTSRYILCGCADEVVRIWDRKTQEIKKSFSNFHIPITVARWNWNDTCIALGSEKGEIVLCNVITGVVNSPLVTPSTQAIRQLLYNPYRKASLVSASEDGAVNFWDTNTRRLVHSFKSVHQAPARDLAFSPINDCLMVSVGLDKRCVFYDIQNKKSINTTVGEHPLTSVDLMHDGVTLVAGSSQGKIFVYDMRQPSSPVSSLPAHRSSVKRLSFTKQDDGKEDSVSSQGSRRQLPAAPSSLIDSLNQNSNSEGFQSPRGHHLMSGLGTSALSPLKEGQGVISPLQHENSLSIGSAYGFNSLNGGNSFISDMLKSGDNSLMEERPAAQSNKSLLSRYASSPGNAADASISPTRVQRSPPRSFASRGLGASPSLQQLSSPRTDPSGTAAAAILAGSPTHHAASAPRPAPSRHSPLSSSQSATTPPPHSWKNLENSHGAEVTHGADYLLSQSEGSRQRINDEHSPYGPKHTNGLPHAATPPKGLNPESSVPQTPPSSVSLASSSSALRHLVRDLLKEQFQEHQEHLKSEIRAMMQVVQSSSLETGGARSSGTDRVTRRDPSMFQAEFIRNLIREDLEDMQEKMHEEFWSIRVELVKQVFQLEKKMEAGLAECMINPLLLNVIEEQREEIARLKKVF</sequence>
<keyword evidence="5" id="KW-1185">Reference proteome</keyword>
<dbReference type="RefSeq" id="XP_005096623.1">
    <property type="nucleotide sequence ID" value="XM_005096566.3"/>
</dbReference>
<dbReference type="InterPro" id="IPR019775">
    <property type="entry name" value="WD40_repeat_CS"/>
</dbReference>
<feature type="compositionally biased region" description="Low complexity" evidence="4">
    <location>
        <begin position="474"/>
        <end position="499"/>
    </location>
</feature>
<dbReference type="SUPFAM" id="SSF50978">
    <property type="entry name" value="WD40 repeat-like"/>
    <property type="match status" value="1"/>
</dbReference>
<protein>
    <submittedName>
        <fullName evidence="6">Protein NEDD1 isoform X1</fullName>
    </submittedName>
</protein>
<dbReference type="InterPro" id="IPR001680">
    <property type="entry name" value="WD40_rpt"/>
</dbReference>
<evidence type="ECO:0000256" key="3">
    <source>
        <dbReference type="PROSITE-ProRule" id="PRU00221"/>
    </source>
</evidence>
<dbReference type="InterPro" id="IPR036322">
    <property type="entry name" value="WD40_repeat_dom_sf"/>
</dbReference>
<feature type="region of interest" description="Disordered" evidence="4">
    <location>
        <begin position="530"/>
        <end position="581"/>
    </location>
</feature>
<evidence type="ECO:0000313" key="5">
    <source>
        <dbReference type="Proteomes" id="UP000694888"/>
    </source>
</evidence>
<feature type="compositionally biased region" description="Basic and acidic residues" evidence="4">
    <location>
        <begin position="532"/>
        <end position="541"/>
    </location>
</feature>
<feature type="region of interest" description="Disordered" evidence="4">
    <location>
        <begin position="277"/>
        <end position="350"/>
    </location>
</feature>
<feature type="compositionally biased region" description="Polar residues" evidence="4">
    <location>
        <begin position="450"/>
        <end position="463"/>
    </location>
</feature>
<dbReference type="PROSITE" id="PS50082">
    <property type="entry name" value="WD_REPEATS_2"/>
    <property type="match status" value="2"/>
</dbReference>
<dbReference type="SMART" id="SM00320">
    <property type="entry name" value="WD40"/>
    <property type="match status" value="6"/>
</dbReference>
<feature type="compositionally biased region" description="Polar residues" evidence="4">
    <location>
        <begin position="321"/>
        <end position="334"/>
    </location>
</feature>
<dbReference type="GeneID" id="101859928"/>
<evidence type="ECO:0000256" key="2">
    <source>
        <dbReference type="ARBA" id="ARBA00022737"/>
    </source>
</evidence>
<evidence type="ECO:0000256" key="4">
    <source>
        <dbReference type="SAM" id="MobiDB-lite"/>
    </source>
</evidence>
<dbReference type="PANTHER" id="PTHR44414">
    <property type="entry name" value="PROTEIN NEDD1"/>
    <property type="match status" value="1"/>
</dbReference>
<feature type="repeat" description="WD" evidence="3">
    <location>
        <begin position="153"/>
        <end position="195"/>
    </location>
</feature>
<dbReference type="Pfam" id="PF00400">
    <property type="entry name" value="WD40"/>
    <property type="match status" value="2"/>
</dbReference>
<reference evidence="6" key="1">
    <citation type="submission" date="2025-08" db="UniProtKB">
        <authorList>
            <consortium name="RefSeq"/>
        </authorList>
    </citation>
    <scope>IDENTIFICATION</scope>
</reference>
<keyword evidence="1 3" id="KW-0853">WD repeat</keyword>
<name>A0ABM0JLP8_APLCA</name>
<dbReference type="PANTHER" id="PTHR44414:SF1">
    <property type="entry name" value="PROTEIN NEDD1"/>
    <property type="match status" value="1"/>
</dbReference>
<dbReference type="PROSITE" id="PS00678">
    <property type="entry name" value="WD_REPEATS_1"/>
    <property type="match status" value="1"/>
</dbReference>
<evidence type="ECO:0000313" key="6">
    <source>
        <dbReference type="RefSeq" id="XP_005096623.1"/>
    </source>
</evidence>
<proteinExistence type="predicted"/>
<dbReference type="Gene3D" id="2.130.10.10">
    <property type="entry name" value="YVTN repeat-like/Quinoprotein amine dehydrogenase"/>
    <property type="match status" value="2"/>
</dbReference>
<feature type="compositionally biased region" description="Low complexity" evidence="4">
    <location>
        <begin position="563"/>
        <end position="581"/>
    </location>
</feature>
<feature type="repeat" description="WD" evidence="3">
    <location>
        <begin position="77"/>
        <end position="109"/>
    </location>
</feature>
<feature type="region of interest" description="Disordered" evidence="4">
    <location>
        <begin position="415"/>
        <end position="512"/>
    </location>
</feature>
<evidence type="ECO:0000256" key="1">
    <source>
        <dbReference type="ARBA" id="ARBA00022574"/>
    </source>
</evidence>